<comment type="caution">
    <text evidence="9">The sequence shown here is derived from an EMBL/GenBank/DDBJ whole genome shotgun (WGS) entry which is preliminary data.</text>
</comment>
<dbReference type="CDD" id="cd11445">
    <property type="entry name" value="bHLH_AtPIF_like"/>
    <property type="match status" value="1"/>
</dbReference>
<feature type="transmembrane region" description="Helical" evidence="7">
    <location>
        <begin position="285"/>
        <end position="305"/>
    </location>
</feature>
<feature type="region of interest" description="Disordered" evidence="6">
    <location>
        <begin position="1"/>
        <end position="24"/>
    </location>
</feature>
<feature type="compositionally biased region" description="Basic and acidic residues" evidence="6">
    <location>
        <begin position="198"/>
        <end position="209"/>
    </location>
</feature>
<accession>A0A811SGY1</accession>
<gene>
    <name evidence="9" type="ORF">NCGR_LOCUS66167</name>
</gene>
<evidence type="ECO:0000256" key="2">
    <source>
        <dbReference type="ARBA" id="ARBA00005510"/>
    </source>
</evidence>
<sequence length="416" mass="44230">MQSQAALRKPPRPDKATAVQDDEAAAASAAQAWFQYPVEDPLERDDLFAELFGEAQAAVDAGRGTCCKEEAERGGEAARQSSGMMPPPPPLPRHAHAPREEKACTGDGAAARTSAGCCEATATATEGGESSMLTIGSSFCGSNHVQTTPPGAAKDVARARDAATDTSSATRSRSCTTKSEHPGPGAAAAAAHRSGKRKQSDATDAKDVEFESTDVTCEPAQKMKTAKRRRAAEVHNLSERRRRDRINEKMKALQELIPHCNKTDKASMLDEAIEYLKSLQLQLQMMWMGGGMAAAAAPVVFPAGVHQYMQRMVAGPPPHVASMPGMPFMAPPAVQGPPLPDLYARYLAVDHHLPPPPPPLVAPPYTVQQHCLQGTTMGFYQRQNPALPPPPAVPAASPADGILHKKYENCGKPEIG</sequence>
<keyword evidence="10" id="KW-1185">Reference proteome</keyword>
<dbReference type="EMBL" id="CAJGYO010000382">
    <property type="protein sequence ID" value="CAD6342069.1"/>
    <property type="molecule type" value="Genomic_DNA"/>
</dbReference>
<dbReference type="PROSITE" id="PS50888">
    <property type="entry name" value="BHLH"/>
    <property type="match status" value="1"/>
</dbReference>
<feature type="region of interest" description="Disordered" evidence="6">
    <location>
        <begin position="219"/>
        <end position="238"/>
    </location>
</feature>
<dbReference type="Gene3D" id="4.10.280.10">
    <property type="entry name" value="Helix-loop-helix DNA-binding domain"/>
    <property type="match status" value="1"/>
</dbReference>
<dbReference type="AlphaFoldDB" id="A0A811SGY1"/>
<dbReference type="SUPFAM" id="SSF47459">
    <property type="entry name" value="HLH, helix-loop-helix DNA-binding domain"/>
    <property type="match status" value="1"/>
</dbReference>
<dbReference type="InterPro" id="IPR044273">
    <property type="entry name" value="PIF3-like"/>
</dbReference>
<feature type="compositionally biased region" description="Low complexity" evidence="6">
    <location>
        <begin position="164"/>
        <end position="177"/>
    </location>
</feature>
<evidence type="ECO:0000313" key="10">
    <source>
        <dbReference type="Proteomes" id="UP000604825"/>
    </source>
</evidence>
<dbReference type="GO" id="GO:0005634">
    <property type="term" value="C:nucleus"/>
    <property type="evidence" value="ECO:0007669"/>
    <property type="project" value="UniProtKB-SubCell"/>
</dbReference>
<keyword evidence="5" id="KW-0539">Nucleus</keyword>
<dbReference type="FunFam" id="4.10.280.10:FF:000004">
    <property type="entry name" value="Basic helix-loop-helix transcription factor"/>
    <property type="match status" value="1"/>
</dbReference>
<keyword evidence="3" id="KW-0805">Transcription regulation</keyword>
<evidence type="ECO:0000259" key="8">
    <source>
        <dbReference type="PROSITE" id="PS50888"/>
    </source>
</evidence>
<evidence type="ECO:0000313" key="9">
    <source>
        <dbReference type="EMBL" id="CAD6342069.1"/>
    </source>
</evidence>
<organism evidence="9 10">
    <name type="scientific">Miscanthus lutarioriparius</name>
    <dbReference type="NCBI Taxonomy" id="422564"/>
    <lineage>
        <taxon>Eukaryota</taxon>
        <taxon>Viridiplantae</taxon>
        <taxon>Streptophyta</taxon>
        <taxon>Embryophyta</taxon>
        <taxon>Tracheophyta</taxon>
        <taxon>Spermatophyta</taxon>
        <taxon>Magnoliopsida</taxon>
        <taxon>Liliopsida</taxon>
        <taxon>Poales</taxon>
        <taxon>Poaceae</taxon>
        <taxon>PACMAD clade</taxon>
        <taxon>Panicoideae</taxon>
        <taxon>Andropogonodae</taxon>
        <taxon>Andropogoneae</taxon>
        <taxon>Saccharinae</taxon>
        <taxon>Miscanthus</taxon>
    </lineage>
</organism>
<dbReference type="InterPro" id="IPR036638">
    <property type="entry name" value="HLH_DNA-bd_sf"/>
</dbReference>
<evidence type="ECO:0000256" key="1">
    <source>
        <dbReference type="ARBA" id="ARBA00004123"/>
    </source>
</evidence>
<dbReference type="OrthoDB" id="690068at2759"/>
<feature type="compositionally biased region" description="Basic and acidic residues" evidence="6">
    <location>
        <begin position="66"/>
        <end position="76"/>
    </location>
</feature>
<comment type="similarity">
    <text evidence="2">Belongs to the bHLH protein family.</text>
</comment>
<comment type="subcellular location">
    <subcellularLocation>
        <location evidence="1">Nucleus</location>
    </subcellularLocation>
</comment>
<keyword evidence="7" id="KW-1133">Transmembrane helix</keyword>
<dbReference type="PANTHER" id="PTHR46807:SF7">
    <property type="entry name" value="BHLH DOMAIN-CONTAINING PROTEIN"/>
    <property type="match status" value="1"/>
</dbReference>
<dbReference type="Pfam" id="PF00010">
    <property type="entry name" value="HLH"/>
    <property type="match status" value="1"/>
</dbReference>
<evidence type="ECO:0000256" key="3">
    <source>
        <dbReference type="ARBA" id="ARBA00023015"/>
    </source>
</evidence>
<dbReference type="SMART" id="SM00353">
    <property type="entry name" value="HLH"/>
    <property type="match status" value="1"/>
</dbReference>
<feature type="region of interest" description="Disordered" evidence="6">
    <location>
        <begin position="60"/>
        <end position="108"/>
    </location>
</feature>
<proteinExistence type="inferred from homology"/>
<reference evidence="9" key="1">
    <citation type="submission" date="2020-10" db="EMBL/GenBank/DDBJ databases">
        <authorList>
            <person name="Han B."/>
            <person name="Lu T."/>
            <person name="Zhao Q."/>
            <person name="Huang X."/>
            <person name="Zhao Y."/>
        </authorList>
    </citation>
    <scope>NUCLEOTIDE SEQUENCE</scope>
</reference>
<dbReference type="InterPro" id="IPR047265">
    <property type="entry name" value="PIF1-like_bHLH"/>
</dbReference>
<name>A0A811SGY1_9POAL</name>
<dbReference type="GO" id="GO:0003700">
    <property type="term" value="F:DNA-binding transcription factor activity"/>
    <property type="evidence" value="ECO:0007669"/>
    <property type="project" value="InterPro"/>
</dbReference>
<evidence type="ECO:0000256" key="6">
    <source>
        <dbReference type="SAM" id="MobiDB-lite"/>
    </source>
</evidence>
<feature type="domain" description="BHLH" evidence="8">
    <location>
        <begin position="230"/>
        <end position="279"/>
    </location>
</feature>
<evidence type="ECO:0000256" key="7">
    <source>
        <dbReference type="SAM" id="Phobius"/>
    </source>
</evidence>
<dbReference type="GO" id="GO:0046983">
    <property type="term" value="F:protein dimerization activity"/>
    <property type="evidence" value="ECO:0007669"/>
    <property type="project" value="InterPro"/>
</dbReference>
<evidence type="ECO:0000256" key="4">
    <source>
        <dbReference type="ARBA" id="ARBA00023163"/>
    </source>
</evidence>
<dbReference type="Proteomes" id="UP000604825">
    <property type="component" value="Unassembled WGS sequence"/>
</dbReference>
<evidence type="ECO:0000256" key="5">
    <source>
        <dbReference type="ARBA" id="ARBA00023242"/>
    </source>
</evidence>
<feature type="region of interest" description="Disordered" evidence="6">
    <location>
        <begin position="149"/>
        <end position="213"/>
    </location>
</feature>
<keyword evidence="7" id="KW-0472">Membrane</keyword>
<dbReference type="PANTHER" id="PTHR46807">
    <property type="entry name" value="TRANSCRIPTION FACTOR PIF3"/>
    <property type="match status" value="1"/>
</dbReference>
<protein>
    <recommendedName>
        <fullName evidence="8">BHLH domain-containing protein</fullName>
    </recommendedName>
</protein>
<dbReference type="InterPro" id="IPR011598">
    <property type="entry name" value="bHLH_dom"/>
</dbReference>
<keyword evidence="7" id="KW-0812">Transmembrane</keyword>
<keyword evidence="4" id="KW-0804">Transcription</keyword>